<feature type="compositionally biased region" description="Low complexity" evidence="1">
    <location>
        <begin position="173"/>
        <end position="220"/>
    </location>
</feature>
<accession>A0A6A5K4A5</accession>
<feature type="compositionally biased region" description="Low complexity" evidence="1">
    <location>
        <begin position="574"/>
        <end position="618"/>
    </location>
</feature>
<feature type="region of interest" description="Disordered" evidence="1">
    <location>
        <begin position="574"/>
        <end position="632"/>
    </location>
</feature>
<dbReference type="OrthoDB" id="3799408at2759"/>
<proteinExistence type="predicted"/>
<feature type="compositionally biased region" description="Low complexity" evidence="1">
    <location>
        <begin position="401"/>
        <end position="421"/>
    </location>
</feature>
<dbReference type="AlphaFoldDB" id="A0A6A5K4A5"/>
<feature type="compositionally biased region" description="Low complexity" evidence="1">
    <location>
        <begin position="109"/>
        <end position="123"/>
    </location>
</feature>
<evidence type="ECO:0000313" key="3">
    <source>
        <dbReference type="EMBL" id="KAF1828243.1"/>
    </source>
</evidence>
<protein>
    <submittedName>
        <fullName evidence="3">Uncharacterized protein</fullName>
    </submittedName>
</protein>
<feature type="compositionally biased region" description="Low complexity" evidence="1">
    <location>
        <begin position="514"/>
        <end position="532"/>
    </location>
</feature>
<dbReference type="Proteomes" id="UP000800040">
    <property type="component" value="Unassembled WGS sequence"/>
</dbReference>
<evidence type="ECO:0000256" key="1">
    <source>
        <dbReference type="SAM" id="MobiDB-lite"/>
    </source>
</evidence>
<name>A0A6A5K4A5_9PLEO</name>
<organism evidence="3 4">
    <name type="scientific">Decorospora gaudefroyi</name>
    <dbReference type="NCBI Taxonomy" id="184978"/>
    <lineage>
        <taxon>Eukaryota</taxon>
        <taxon>Fungi</taxon>
        <taxon>Dikarya</taxon>
        <taxon>Ascomycota</taxon>
        <taxon>Pezizomycotina</taxon>
        <taxon>Dothideomycetes</taxon>
        <taxon>Pleosporomycetidae</taxon>
        <taxon>Pleosporales</taxon>
        <taxon>Pleosporineae</taxon>
        <taxon>Pleosporaceae</taxon>
        <taxon>Decorospora</taxon>
    </lineage>
</organism>
<feature type="region of interest" description="Disordered" evidence="1">
    <location>
        <begin position="173"/>
        <end position="233"/>
    </location>
</feature>
<feature type="compositionally biased region" description="Low complexity" evidence="1">
    <location>
        <begin position="134"/>
        <end position="157"/>
    </location>
</feature>
<feature type="chain" id="PRO_5025381498" evidence="2">
    <location>
        <begin position="19"/>
        <end position="753"/>
    </location>
</feature>
<feature type="region of interest" description="Disordered" evidence="1">
    <location>
        <begin position="109"/>
        <end position="157"/>
    </location>
</feature>
<evidence type="ECO:0000313" key="4">
    <source>
        <dbReference type="Proteomes" id="UP000800040"/>
    </source>
</evidence>
<feature type="region of interest" description="Disordered" evidence="1">
    <location>
        <begin position="359"/>
        <end position="421"/>
    </location>
</feature>
<feature type="region of interest" description="Disordered" evidence="1">
    <location>
        <begin position="513"/>
        <end position="532"/>
    </location>
</feature>
<reference evidence="3" key="1">
    <citation type="submission" date="2020-01" db="EMBL/GenBank/DDBJ databases">
        <authorList>
            <consortium name="DOE Joint Genome Institute"/>
            <person name="Haridas S."/>
            <person name="Albert R."/>
            <person name="Binder M."/>
            <person name="Bloem J."/>
            <person name="Labutti K."/>
            <person name="Salamov A."/>
            <person name="Andreopoulos B."/>
            <person name="Baker S.E."/>
            <person name="Barry K."/>
            <person name="Bills G."/>
            <person name="Bluhm B.H."/>
            <person name="Cannon C."/>
            <person name="Castanera R."/>
            <person name="Culley D.E."/>
            <person name="Daum C."/>
            <person name="Ezra D."/>
            <person name="Gonzalez J.B."/>
            <person name="Henrissat B."/>
            <person name="Kuo A."/>
            <person name="Liang C."/>
            <person name="Lipzen A."/>
            <person name="Lutzoni F."/>
            <person name="Magnuson J."/>
            <person name="Mondo S."/>
            <person name="Nolan M."/>
            <person name="Ohm R."/>
            <person name="Pangilinan J."/>
            <person name="Park H.-J."/>
            <person name="Ramirez L."/>
            <person name="Alfaro M."/>
            <person name="Sun H."/>
            <person name="Tritt A."/>
            <person name="Yoshinaga Y."/>
            <person name="Zwiers L.-H."/>
            <person name="Turgeon B.G."/>
            <person name="Goodwin S.B."/>
            <person name="Spatafora J.W."/>
            <person name="Crous P.W."/>
            <person name="Grigoriev I.V."/>
        </authorList>
    </citation>
    <scope>NUCLEOTIDE SEQUENCE</scope>
    <source>
        <strain evidence="3">P77</strain>
    </source>
</reference>
<keyword evidence="2" id="KW-0732">Signal</keyword>
<gene>
    <name evidence="3" type="ORF">BDW02DRAFT_652169</name>
</gene>
<feature type="signal peptide" evidence="2">
    <location>
        <begin position="1"/>
        <end position="18"/>
    </location>
</feature>
<keyword evidence="4" id="KW-1185">Reference proteome</keyword>
<dbReference type="EMBL" id="ML975600">
    <property type="protein sequence ID" value="KAF1828243.1"/>
    <property type="molecule type" value="Genomic_DNA"/>
</dbReference>
<evidence type="ECO:0000256" key="2">
    <source>
        <dbReference type="SAM" id="SignalP"/>
    </source>
</evidence>
<feature type="compositionally biased region" description="Basic and acidic residues" evidence="1">
    <location>
        <begin position="366"/>
        <end position="391"/>
    </location>
</feature>
<sequence length="753" mass="77872">MLSMKGLFSLLLPVLVTAQTADKSLILNTLGSTGAIPPSSTGLATMPLVTTVISDGQLIVQTTGYTTIYPRFGNTSTSTGDRIDSTSLSTSLGSQTLTAITSSTLSTALSSSNTASSDSSRTLLSTGTDGFPVSSSSSIGTNSPISSSSTATGGSSSTVGSLISTSSVYSSDSSMSASSSLSPGEASSGSSSVSLSVSASNSDTVQTDSSATTTSSGSPNTTPPPVTTTSSYSNEEIESYLSMTSWDITGVSSTITEDASISASSTSNSEWKKNFWLHTTVDGRPTDLPVVHCGCVCKDNCDDDDDDDDWPALWIIYFNVPKLPNVQVSLPKLPDFHLPGCIKIKVPIINIEIPLGKCPPVSDNGQHGHSDPDDPDNKNKEPDPNDPKDPNDPDDPDDTEPSNTPSSGQESSTSASSSSSSCSGAVVTDYLTHISCPTIGASATECATEIETGTRSGCSLTGTASVTVSASEIAAACNRQVWPNTFGPGVAYTEPGVSYGTYAPPDISQGLTASFGSMTRSDSSSMSGSSIGASNTASFSSMTISDSSGMIGPSTGASGTSSFFSMTVSKSSGMTGTSVASSRSSAVSGSASDSRIPSGTPTSTSSPSSTSADPSSPTEHLDCESNTNPYWVNSDSMQKGISDFCEEASQATDWDDGEGRRMDINGKYHKMIERKYNEDTDDQVVLFISSTNDDLDNAFEKIDKDDCNSKMTKIYDECPPGTDDLGVDRRHGGDLVDGNGLSWTIVTDNFKYG</sequence>